<reference evidence="2" key="1">
    <citation type="journal article" date="2013" name="Nature">
        <title>Pan genome of the phytoplankton Emiliania underpins its global distribution.</title>
        <authorList>
            <person name="Read B.A."/>
            <person name="Kegel J."/>
            <person name="Klute M.J."/>
            <person name="Kuo A."/>
            <person name="Lefebvre S.C."/>
            <person name="Maumus F."/>
            <person name="Mayer C."/>
            <person name="Miller J."/>
            <person name="Monier A."/>
            <person name="Salamov A."/>
            <person name="Young J."/>
            <person name="Aguilar M."/>
            <person name="Claverie J.M."/>
            <person name="Frickenhaus S."/>
            <person name="Gonzalez K."/>
            <person name="Herman E.K."/>
            <person name="Lin Y.C."/>
            <person name="Napier J."/>
            <person name="Ogata H."/>
            <person name="Sarno A.F."/>
            <person name="Shmutz J."/>
            <person name="Schroeder D."/>
            <person name="de Vargas C."/>
            <person name="Verret F."/>
            <person name="von Dassow P."/>
            <person name="Valentin K."/>
            <person name="Van de Peer Y."/>
            <person name="Wheeler G."/>
            <person name="Dacks J.B."/>
            <person name="Delwiche C.F."/>
            <person name="Dyhrman S.T."/>
            <person name="Glockner G."/>
            <person name="John U."/>
            <person name="Richards T."/>
            <person name="Worden A.Z."/>
            <person name="Zhang X."/>
            <person name="Grigoriev I.V."/>
            <person name="Allen A.E."/>
            <person name="Bidle K."/>
            <person name="Borodovsky M."/>
            <person name="Bowler C."/>
            <person name="Brownlee C."/>
            <person name="Cock J.M."/>
            <person name="Elias M."/>
            <person name="Gladyshev V.N."/>
            <person name="Groth M."/>
            <person name="Guda C."/>
            <person name="Hadaegh A."/>
            <person name="Iglesias-Rodriguez M.D."/>
            <person name="Jenkins J."/>
            <person name="Jones B.M."/>
            <person name="Lawson T."/>
            <person name="Leese F."/>
            <person name="Lindquist E."/>
            <person name="Lobanov A."/>
            <person name="Lomsadze A."/>
            <person name="Malik S.B."/>
            <person name="Marsh M.E."/>
            <person name="Mackinder L."/>
            <person name="Mock T."/>
            <person name="Mueller-Roeber B."/>
            <person name="Pagarete A."/>
            <person name="Parker M."/>
            <person name="Probert I."/>
            <person name="Quesneville H."/>
            <person name="Raines C."/>
            <person name="Rensing S.A."/>
            <person name="Riano-Pachon D.M."/>
            <person name="Richier S."/>
            <person name="Rokitta S."/>
            <person name="Shiraiwa Y."/>
            <person name="Soanes D.M."/>
            <person name="van der Giezen M."/>
            <person name="Wahlund T.M."/>
            <person name="Williams B."/>
            <person name="Wilson W."/>
            <person name="Wolfe G."/>
            <person name="Wurch L.L."/>
        </authorList>
    </citation>
    <scope>NUCLEOTIDE SEQUENCE</scope>
</reference>
<dbReference type="PaxDb" id="2903-EOD38860"/>
<organism evidence="1 2">
    <name type="scientific">Emiliania huxleyi (strain CCMP1516)</name>
    <dbReference type="NCBI Taxonomy" id="280463"/>
    <lineage>
        <taxon>Eukaryota</taxon>
        <taxon>Haptista</taxon>
        <taxon>Haptophyta</taxon>
        <taxon>Prymnesiophyceae</taxon>
        <taxon>Isochrysidales</taxon>
        <taxon>Noelaerhabdaceae</taxon>
        <taxon>Emiliania</taxon>
    </lineage>
</organism>
<dbReference type="Proteomes" id="UP000013827">
    <property type="component" value="Unassembled WGS sequence"/>
</dbReference>
<protein>
    <submittedName>
        <fullName evidence="1">Uncharacterized protein</fullName>
    </submittedName>
</protein>
<dbReference type="HOGENOM" id="CLU_3072701_0_0_1"/>
<proteinExistence type="predicted"/>
<accession>A0A0D3KSX5</accession>
<dbReference type="GeneID" id="17284132"/>
<dbReference type="KEGG" id="ehx:EMIHUDRAFT_260625"/>
<dbReference type="RefSeq" id="XP_005791289.1">
    <property type="nucleotide sequence ID" value="XM_005791232.1"/>
</dbReference>
<sequence length="53" mass="5572">MLYRGLWFPAAVPAGLSAGDAFVAQLPDGQQIQMTVPPGATAGQQIREVVSEM</sequence>
<evidence type="ECO:0000313" key="1">
    <source>
        <dbReference type="EnsemblProtists" id="EOD38860"/>
    </source>
</evidence>
<name>A0A0D3KSX5_EMIH1</name>
<reference evidence="1" key="2">
    <citation type="submission" date="2024-10" db="UniProtKB">
        <authorList>
            <consortium name="EnsemblProtists"/>
        </authorList>
    </citation>
    <scope>IDENTIFICATION</scope>
</reference>
<dbReference type="EnsemblProtists" id="EOD38860">
    <property type="protein sequence ID" value="EOD38860"/>
    <property type="gene ID" value="EMIHUDRAFT_260625"/>
</dbReference>
<evidence type="ECO:0000313" key="2">
    <source>
        <dbReference type="Proteomes" id="UP000013827"/>
    </source>
</evidence>
<dbReference type="AlphaFoldDB" id="A0A0D3KSX5"/>
<keyword evidence="2" id="KW-1185">Reference proteome</keyword>